<evidence type="ECO:0000313" key="3">
    <source>
        <dbReference type="EMBL" id="MDT7828881.1"/>
    </source>
</evidence>
<dbReference type="GO" id="GO:0016301">
    <property type="term" value="F:kinase activity"/>
    <property type="evidence" value="ECO:0007669"/>
    <property type="project" value="UniProtKB-KW"/>
</dbReference>
<keyword evidence="4" id="KW-1185">Reference proteome</keyword>
<comment type="similarity">
    <text evidence="1 2">Belongs to the fructosamine kinase family.</text>
</comment>
<evidence type="ECO:0000256" key="1">
    <source>
        <dbReference type="ARBA" id="ARBA00009460"/>
    </source>
</evidence>
<dbReference type="PANTHER" id="PTHR12149:SF8">
    <property type="entry name" value="PROTEIN-RIBULOSAMINE 3-KINASE"/>
    <property type="match status" value="1"/>
</dbReference>
<sequence>MKKSIELPIKTAPGKVNWIVNEYGMDDAIKDDVERLLNTTIKDVRPVSGGDISMAFLLETGTQHLFCKLNPADNAHNMFMAEKKGLEAIVKTKSIAAPKVVLCEVIEKNAILILEYIEPKMASSKEMRRFGKQLAAMHTKAFGDNFGWEHDNFIGNLPQSNINYTDWSEFYVAERLLPQLKLAKNGGRLRSNEIPSEDQMLKTCRNLFPEVKPSLLHGDLWSGNYLISQNGTPYLIDPATYYGHHEVDIAMTRLFGGFGQSFYDGYYADGSKVGGEAERNDIYQLYYLLVHLNLFGASYKAPVTDILNRYF</sequence>
<evidence type="ECO:0000256" key="2">
    <source>
        <dbReference type="PIRNR" id="PIRNR006221"/>
    </source>
</evidence>
<keyword evidence="2 3" id="KW-0418">Kinase</keyword>
<dbReference type="Gene3D" id="3.30.200.20">
    <property type="entry name" value="Phosphorylase Kinase, domain 1"/>
    <property type="match status" value="1"/>
</dbReference>
<reference evidence="3 4" key="1">
    <citation type="submission" date="2023-09" db="EMBL/GenBank/DDBJ databases">
        <title>Novel taxa isolated from Blanes Bay.</title>
        <authorList>
            <person name="Rey-Velasco X."/>
            <person name="Lucena T."/>
        </authorList>
    </citation>
    <scope>NUCLEOTIDE SEQUENCE [LARGE SCALE GENOMIC DNA]</scope>
    <source>
        <strain evidence="3 4">S334</strain>
    </source>
</reference>
<name>A0ABU3L563_9FLAO</name>
<dbReference type="SUPFAM" id="SSF56112">
    <property type="entry name" value="Protein kinase-like (PK-like)"/>
    <property type="match status" value="1"/>
</dbReference>
<organism evidence="3 4">
    <name type="scientific">Pricia mediterranea</name>
    <dbReference type="NCBI Taxonomy" id="3076079"/>
    <lineage>
        <taxon>Bacteria</taxon>
        <taxon>Pseudomonadati</taxon>
        <taxon>Bacteroidota</taxon>
        <taxon>Flavobacteriia</taxon>
        <taxon>Flavobacteriales</taxon>
        <taxon>Flavobacteriaceae</taxon>
        <taxon>Pricia</taxon>
    </lineage>
</organism>
<accession>A0ABU3L563</accession>
<dbReference type="EMBL" id="JAVTTP010000001">
    <property type="protein sequence ID" value="MDT7828881.1"/>
    <property type="molecule type" value="Genomic_DNA"/>
</dbReference>
<dbReference type="RefSeq" id="WP_314014460.1">
    <property type="nucleotide sequence ID" value="NZ_JAVTTP010000001.1"/>
</dbReference>
<dbReference type="PANTHER" id="PTHR12149">
    <property type="entry name" value="FRUCTOSAMINE 3 KINASE-RELATED PROTEIN"/>
    <property type="match status" value="1"/>
</dbReference>
<dbReference type="InterPro" id="IPR011009">
    <property type="entry name" value="Kinase-like_dom_sf"/>
</dbReference>
<protein>
    <submittedName>
        <fullName evidence="3">Fructosamine kinase family protein</fullName>
    </submittedName>
</protein>
<dbReference type="PIRSF" id="PIRSF006221">
    <property type="entry name" value="Ketosamine-3-kinase"/>
    <property type="match status" value="1"/>
</dbReference>
<dbReference type="Pfam" id="PF03881">
    <property type="entry name" value="Fructosamin_kin"/>
    <property type="match status" value="1"/>
</dbReference>
<comment type="caution">
    <text evidence="3">The sequence shown here is derived from an EMBL/GenBank/DDBJ whole genome shotgun (WGS) entry which is preliminary data.</text>
</comment>
<proteinExistence type="inferred from homology"/>
<dbReference type="InterPro" id="IPR016477">
    <property type="entry name" value="Fructo-/Ketosamine-3-kinase"/>
</dbReference>
<evidence type="ECO:0000313" key="4">
    <source>
        <dbReference type="Proteomes" id="UP001250656"/>
    </source>
</evidence>
<dbReference type="Proteomes" id="UP001250656">
    <property type="component" value="Unassembled WGS sequence"/>
</dbReference>
<keyword evidence="2" id="KW-0808">Transferase</keyword>
<dbReference type="Gene3D" id="3.90.1200.10">
    <property type="match status" value="1"/>
</dbReference>
<gene>
    <name evidence="3" type="ORF">RQM65_09430</name>
</gene>